<dbReference type="InterPro" id="IPR002885">
    <property type="entry name" value="PPR_rpt"/>
</dbReference>
<name>A0A2Z7D3W0_9LAMI</name>
<evidence type="ECO:0000256" key="2">
    <source>
        <dbReference type="PROSITE-ProRule" id="PRU00708"/>
    </source>
</evidence>
<dbReference type="EMBL" id="KQ989547">
    <property type="protein sequence ID" value="KZV54292.1"/>
    <property type="molecule type" value="Genomic_DNA"/>
</dbReference>
<reference evidence="3 4" key="1">
    <citation type="journal article" date="2015" name="Proc. Natl. Acad. Sci. U.S.A.">
        <title>The resurrection genome of Boea hygrometrica: A blueprint for survival of dehydration.</title>
        <authorList>
            <person name="Xiao L."/>
            <person name="Yang G."/>
            <person name="Zhang L."/>
            <person name="Yang X."/>
            <person name="Zhao S."/>
            <person name="Ji Z."/>
            <person name="Zhou Q."/>
            <person name="Hu M."/>
            <person name="Wang Y."/>
            <person name="Chen M."/>
            <person name="Xu Y."/>
            <person name="Jin H."/>
            <person name="Xiao X."/>
            <person name="Hu G."/>
            <person name="Bao F."/>
            <person name="Hu Y."/>
            <person name="Wan P."/>
            <person name="Li L."/>
            <person name="Deng X."/>
            <person name="Kuang T."/>
            <person name="Xiang C."/>
            <person name="Zhu J.K."/>
            <person name="Oliver M.J."/>
            <person name="He Y."/>
        </authorList>
    </citation>
    <scope>NUCLEOTIDE SEQUENCE [LARGE SCALE GENOMIC DNA]</scope>
    <source>
        <strain evidence="4">cv. XS01</strain>
    </source>
</reference>
<sequence length="135" mass="15257">MNGLIVYYFYSRMSIPDAKILNFHYIVGCGDPDPPLRQQSELDHMVRNEITYNAVIAGLWGMEREDEASSMFIDMENVGLKPTELTFLSVVGASCLVFEGLEVKDSVAWNAIIASYSLENLGTHILVRVDVKEWH</sequence>
<keyword evidence="1" id="KW-0677">Repeat</keyword>
<dbReference type="Proteomes" id="UP000250235">
    <property type="component" value="Unassembled WGS sequence"/>
</dbReference>
<keyword evidence="4" id="KW-1185">Reference proteome</keyword>
<dbReference type="Pfam" id="PF13041">
    <property type="entry name" value="PPR_2"/>
    <property type="match status" value="1"/>
</dbReference>
<protein>
    <submittedName>
        <fullName evidence="3">Pentatricopeptide repeat-containing protein-like</fullName>
    </submittedName>
</protein>
<dbReference type="Gene3D" id="1.25.40.10">
    <property type="entry name" value="Tetratricopeptide repeat domain"/>
    <property type="match status" value="1"/>
</dbReference>
<gene>
    <name evidence="3" type="ORF">F511_31648</name>
</gene>
<evidence type="ECO:0000313" key="4">
    <source>
        <dbReference type="Proteomes" id="UP000250235"/>
    </source>
</evidence>
<evidence type="ECO:0000256" key="1">
    <source>
        <dbReference type="ARBA" id="ARBA00022737"/>
    </source>
</evidence>
<feature type="repeat" description="PPR" evidence="2">
    <location>
        <begin position="48"/>
        <end position="82"/>
    </location>
</feature>
<dbReference type="AlphaFoldDB" id="A0A2Z7D3W0"/>
<accession>A0A2Z7D3W0</accession>
<dbReference type="PROSITE" id="PS51375">
    <property type="entry name" value="PPR"/>
    <property type="match status" value="1"/>
</dbReference>
<dbReference type="InterPro" id="IPR011990">
    <property type="entry name" value="TPR-like_helical_dom_sf"/>
</dbReference>
<proteinExistence type="predicted"/>
<evidence type="ECO:0000313" key="3">
    <source>
        <dbReference type="EMBL" id="KZV54292.1"/>
    </source>
</evidence>
<organism evidence="3 4">
    <name type="scientific">Dorcoceras hygrometricum</name>
    <dbReference type="NCBI Taxonomy" id="472368"/>
    <lineage>
        <taxon>Eukaryota</taxon>
        <taxon>Viridiplantae</taxon>
        <taxon>Streptophyta</taxon>
        <taxon>Embryophyta</taxon>
        <taxon>Tracheophyta</taxon>
        <taxon>Spermatophyta</taxon>
        <taxon>Magnoliopsida</taxon>
        <taxon>eudicotyledons</taxon>
        <taxon>Gunneridae</taxon>
        <taxon>Pentapetalae</taxon>
        <taxon>asterids</taxon>
        <taxon>lamiids</taxon>
        <taxon>Lamiales</taxon>
        <taxon>Gesneriaceae</taxon>
        <taxon>Didymocarpoideae</taxon>
        <taxon>Trichosporeae</taxon>
        <taxon>Loxocarpinae</taxon>
        <taxon>Dorcoceras</taxon>
    </lineage>
</organism>